<dbReference type="AlphaFoldDB" id="A0A4Y8LWE1"/>
<keyword evidence="11" id="KW-1185">Reference proteome</keyword>
<dbReference type="InterPro" id="IPR046953">
    <property type="entry name" value="Spore_GerAC-like_C"/>
</dbReference>
<organism evidence="10 11">
    <name type="scientific">Cohnella luojiensis</name>
    <dbReference type="NCBI Taxonomy" id="652876"/>
    <lineage>
        <taxon>Bacteria</taxon>
        <taxon>Bacillati</taxon>
        <taxon>Bacillota</taxon>
        <taxon>Bacilli</taxon>
        <taxon>Bacillales</taxon>
        <taxon>Paenibacillaceae</taxon>
        <taxon>Cohnella</taxon>
    </lineage>
</organism>
<comment type="similarity">
    <text evidence="2">Belongs to the GerABKC lipoprotein family.</text>
</comment>
<dbReference type="OrthoDB" id="9816067at2"/>
<evidence type="ECO:0000313" key="11">
    <source>
        <dbReference type="Proteomes" id="UP000297900"/>
    </source>
</evidence>
<dbReference type="Pfam" id="PF05504">
    <property type="entry name" value="Spore_GerAC"/>
    <property type="match status" value="1"/>
</dbReference>
<dbReference type="InterPro" id="IPR057336">
    <property type="entry name" value="GerAC_N"/>
</dbReference>
<evidence type="ECO:0000256" key="6">
    <source>
        <dbReference type="ARBA" id="ARBA00023139"/>
    </source>
</evidence>
<dbReference type="InterPro" id="IPR008844">
    <property type="entry name" value="Spore_GerAC-like"/>
</dbReference>
<feature type="domain" description="Spore germination protein N-terminal" evidence="9">
    <location>
        <begin position="41"/>
        <end position="217"/>
    </location>
</feature>
<evidence type="ECO:0000259" key="9">
    <source>
        <dbReference type="Pfam" id="PF25198"/>
    </source>
</evidence>
<gene>
    <name evidence="10" type="ORF">E2980_13905</name>
</gene>
<evidence type="ECO:0000256" key="5">
    <source>
        <dbReference type="ARBA" id="ARBA00023136"/>
    </source>
</evidence>
<comment type="caution">
    <text evidence="10">The sequence shown here is derived from an EMBL/GenBank/DDBJ whole genome shotgun (WGS) entry which is preliminary data.</text>
</comment>
<protein>
    <submittedName>
        <fullName evidence="10">Ger(X)C family spore germination protein</fullName>
    </submittedName>
</protein>
<proteinExistence type="inferred from homology"/>
<evidence type="ECO:0000313" key="10">
    <source>
        <dbReference type="EMBL" id="TFE25405.1"/>
    </source>
</evidence>
<dbReference type="PANTHER" id="PTHR35789">
    <property type="entry name" value="SPORE GERMINATION PROTEIN B3"/>
    <property type="match status" value="1"/>
</dbReference>
<keyword evidence="3" id="KW-0309">Germination</keyword>
<dbReference type="Pfam" id="PF25198">
    <property type="entry name" value="Spore_GerAC_N"/>
    <property type="match status" value="1"/>
</dbReference>
<feature type="domain" description="Spore germination GerAC-like C-terminal" evidence="8">
    <location>
        <begin position="245"/>
        <end position="409"/>
    </location>
</feature>
<dbReference type="Proteomes" id="UP000297900">
    <property type="component" value="Unassembled WGS sequence"/>
</dbReference>
<dbReference type="GO" id="GO:0009847">
    <property type="term" value="P:spore germination"/>
    <property type="evidence" value="ECO:0007669"/>
    <property type="project" value="InterPro"/>
</dbReference>
<evidence type="ECO:0000256" key="3">
    <source>
        <dbReference type="ARBA" id="ARBA00022544"/>
    </source>
</evidence>
<evidence type="ECO:0000256" key="4">
    <source>
        <dbReference type="ARBA" id="ARBA00022729"/>
    </source>
</evidence>
<accession>A0A4Y8LWE1</accession>
<evidence type="ECO:0000256" key="7">
    <source>
        <dbReference type="ARBA" id="ARBA00023288"/>
    </source>
</evidence>
<keyword evidence="5" id="KW-0472">Membrane</keyword>
<keyword evidence="6" id="KW-0564">Palmitate</keyword>
<dbReference type="GO" id="GO:0016020">
    <property type="term" value="C:membrane"/>
    <property type="evidence" value="ECO:0007669"/>
    <property type="project" value="UniProtKB-SubCell"/>
</dbReference>
<keyword evidence="4" id="KW-0732">Signal</keyword>
<keyword evidence="7" id="KW-0449">Lipoprotein</keyword>
<reference evidence="10 11" key="1">
    <citation type="submission" date="2019-03" db="EMBL/GenBank/DDBJ databases">
        <title>Cohnella endophytica sp. nov., a novel endophytic bacterium isolated from bark of Sonneratia apetala.</title>
        <authorList>
            <person name="Tuo L."/>
        </authorList>
    </citation>
    <scope>NUCLEOTIDE SEQUENCE [LARGE SCALE GENOMIC DNA]</scope>
    <source>
        <strain evidence="10 11">CCTCC AB 208254</strain>
    </source>
</reference>
<dbReference type="PANTHER" id="PTHR35789:SF1">
    <property type="entry name" value="SPORE GERMINATION PROTEIN B3"/>
    <property type="match status" value="1"/>
</dbReference>
<dbReference type="InterPro" id="IPR038501">
    <property type="entry name" value="Spore_GerAC_C_sf"/>
</dbReference>
<dbReference type="EMBL" id="SOMN01000019">
    <property type="protein sequence ID" value="TFE25405.1"/>
    <property type="molecule type" value="Genomic_DNA"/>
</dbReference>
<name>A0A4Y8LWE1_9BACL</name>
<dbReference type="NCBIfam" id="TIGR02887">
    <property type="entry name" value="spore_ger_x_C"/>
    <property type="match status" value="1"/>
</dbReference>
<evidence type="ECO:0000256" key="1">
    <source>
        <dbReference type="ARBA" id="ARBA00004635"/>
    </source>
</evidence>
<comment type="subcellular location">
    <subcellularLocation>
        <location evidence="1">Membrane</location>
        <topology evidence="1">Lipid-anchor</topology>
    </subcellularLocation>
</comment>
<evidence type="ECO:0000259" key="8">
    <source>
        <dbReference type="Pfam" id="PF05504"/>
    </source>
</evidence>
<dbReference type="Gene3D" id="3.30.300.210">
    <property type="entry name" value="Nutrient germinant receptor protein C, domain 3"/>
    <property type="match status" value="1"/>
</dbReference>
<sequence length="422" mass="46996">MDRVAVEGTQQSGVGRIMMRRIARVFLLSIGMCLVTTGCWDRTELNELAITSATAIDWEDGQWVVSYQVVIPSAISAAMSAVGEGASKLPVIVYSTKGKTIRDAVWHSSLESPRKLFFSHTRVIVVSNIAAKQGLGPLMDVYFRNPDSRETVSVLIAEGNARKILEQLMQIQIIPGDGIEEMMRREAADFSALPNVRIYDLAMGIVSPAHSAVLPEILVSGSPGVTSVDAMNRTSLTSKLRLGRLAVIRGDKMIGWLTRNEAMGVAFMRDEINATTFSFPCHSQDRKESSAFRLNHSSTKVTPRKSGDHYAMEIAVKGEGMLLETNCDLDLNKPEVIKEMEKQLEIKVKDMIKTSWNATKNLQTDILGFADVIHRKYPKQWKQLKKDWPASFVQVKIDPHVKITIKRMGLSKKSFKSITENN</sequence>
<evidence type="ECO:0000256" key="2">
    <source>
        <dbReference type="ARBA" id="ARBA00007886"/>
    </source>
</evidence>